<gene>
    <name evidence="3" type="ORF">O3303_00290</name>
</gene>
<accession>A0ABY7LRC3</accession>
<dbReference type="RefSeq" id="WP_269560074.1">
    <property type="nucleotide sequence ID" value="NZ_CP114767.1"/>
</dbReference>
<feature type="chain" id="PRO_5046172841" evidence="1">
    <location>
        <begin position="27"/>
        <end position="297"/>
    </location>
</feature>
<dbReference type="PANTHER" id="PTHR46211">
    <property type="entry name" value="GLYCEROPHOSPHORYL DIESTER PHOSPHODIESTERASE"/>
    <property type="match status" value="1"/>
</dbReference>
<evidence type="ECO:0000313" key="3">
    <source>
        <dbReference type="EMBL" id="WBA42016.1"/>
    </source>
</evidence>
<dbReference type="Proteomes" id="UP001211005">
    <property type="component" value="Chromosome"/>
</dbReference>
<dbReference type="EMBL" id="CP114767">
    <property type="protein sequence ID" value="WBA42016.1"/>
    <property type="molecule type" value="Genomic_DNA"/>
</dbReference>
<reference evidence="3 4" key="1">
    <citation type="submission" date="2022-12" db="EMBL/GenBank/DDBJ databases">
        <title>Hymenobacter canadensis sp. nov. isolated from lake water of the Cambridge Bay, Canada.</title>
        <authorList>
            <person name="Kim W.H."/>
            <person name="Lee Y.M."/>
        </authorList>
    </citation>
    <scope>NUCLEOTIDE SEQUENCE [LARGE SCALE GENOMIC DNA]</scope>
    <source>
        <strain evidence="3 4">PAMC 29467</strain>
    </source>
</reference>
<feature type="domain" description="GP-PDE" evidence="2">
    <location>
        <begin position="40"/>
        <end position="294"/>
    </location>
</feature>
<dbReference type="PANTHER" id="PTHR46211:SF1">
    <property type="entry name" value="GLYCEROPHOSPHODIESTER PHOSPHODIESTERASE, CYTOPLASMIC"/>
    <property type="match status" value="1"/>
</dbReference>
<dbReference type="InterPro" id="IPR017946">
    <property type="entry name" value="PLC-like_Pdiesterase_TIM-brl"/>
</dbReference>
<dbReference type="PROSITE" id="PS51704">
    <property type="entry name" value="GP_PDE"/>
    <property type="match status" value="1"/>
</dbReference>
<dbReference type="Pfam" id="PF03009">
    <property type="entry name" value="GDPD"/>
    <property type="match status" value="1"/>
</dbReference>
<evidence type="ECO:0000313" key="4">
    <source>
        <dbReference type="Proteomes" id="UP001211005"/>
    </source>
</evidence>
<name>A0ABY7LRC3_9BACT</name>
<dbReference type="Gene3D" id="3.20.20.190">
    <property type="entry name" value="Phosphatidylinositol (PI) phosphodiesterase"/>
    <property type="match status" value="1"/>
</dbReference>
<keyword evidence="1" id="KW-0732">Signal</keyword>
<proteinExistence type="predicted"/>
<dbReference type="SUPFAM" id="SSF51695">
    <property type="entry name" value="PLC-like phosphodiesterases"/>
    <property type="match status" value="1"/>
</dbReference>
<keyword evidence="4" id="KW-1185">Reference proteome</keyword>
<protein>
    <submittedName>
        <fullName evidence="3">Glycerophosphodiester phosphodiesterase family protein</fullName>
    </submittedName>
</protein>
<dbReference type="InterPro" id="IPR030395">
    <property type="entry name" value="GP_PDE_dom"/>
</dbReference>
<sequence>MPVFFTTWLRPLLGRASLGLALLLPAACTTAPTLPAGYRPLVIGHAGSAFLTPINPFNPLPPNSAASLQQALDRGADGLEMDLQLSQDSVIMLYHDAKLETLTTGAGCISEKLAAELQQLPYRAGFPYDWFQDEKLQTLESLLSRTQGQHPYLHFDLHHADACRPDDAYWRAPVLARALGRLLKRYPWPADRLLILTTHQPTLALLRRELPGVQLGLEVTDNFAAGLQAAKGLQVQAIVLSKDIVSLENTRQAHAAGLQVVTFGGRSAGTVKRLLGTLPDAIETDNVPAMRGMISGQ</sequence>
<feature type="signal peptide" evidence="1">
    <location>
        <begin position="1"/>
        <end position="26"/>
    </location>
</feature>
<evidence type="ECO:0000256" key="1">
    <source>
        <dbReference type="SAM" id="SignalP"/>
    </source>
</evidence>
<organism evidence="3 4">
    <name type="scientific">Hymenobacter canadensis</name>
    <dbReference type="NCBI Taxonomy" id="2999067"/>
    <lineage>
        <taxon>Bacteria</taxon>
        <taxon>Pseudomonadati</taxon>
        <taxon>Bacteroidota</taxon>
        <taxon>Cytophagia</taxon>
        <taxon>Cytophagales</taxon>
        <taxon>Hymenobacteraceae</taxon>
        <taxon>Hymenobacter</taxon>
    </lineage>
</organism>
<evidence type="ECO:0000259" key="2">
    <source>
        <dbReference type="PROSITE" id="PS51704"/>
    </source>
</evidence>